<dbReference type="Gene3D" id="1.20.1720.10">
    <property type="entry name" value="Multidrug resistance protein D"/>
    <property type="match status" value="1"/>
</dbReference>
<proteinExistence type="predicted"/>
<accession>A0A3A1YM76</accession>
<evidence type="ECO:0000256" key="2">
    <source>
        <dbReference type="ARBA" id="ARBA00022448"/>
    </source>
</evidence>
<dbReference type="EMBL" id="NRJF01000018">
    <property type="protein sequence ID" value="RIY38566.1"/>
    <property type="molecule type" value="Genomic_DNA"/>
</dbReference>
<dbReference type="SUPFAM" id="SSF103473">
    <property type="entry name" value="MFS general substrate transporter"/>
    <property type="match status" value="1"/>
</dbReference>
<feature type="domain" description="Major facilitator superfamily (MFS) profile" evidence="8">
    <location>
        <begin position="150"/>
        <end position="533"/>
    </location>
</feature>
<feature type="transmembrane region" description="Helical" evidence="7">
    <location>
        <begin position="420"/>
        <end position="443"/>
    </location>
</feature>
<evidence type="ECO:0000256" key="4">
    <source>
        <dbReference type="ARBA" id="ARBA00022989"/>
    </source>
</evidence>
<comment type="caution">
    <text evidence="9">The sequence shown here is derived from an EMBL/GenBank/DDBJ whole genome shotgun (WGS) entry which is preliminary data.</text>
</comment>
<evidence type="ECO:0000313" key="10">
    <source>
        <dbReference type="Proteomes" id="UP000265964"/>
    </source>
</evidence>
<keyword evidence="10" id="KW-1185">Reference proteome</keyword>
<evidence type="ECO:0000313" key="9">
    <source>
        <dbReference type="EMBL" id="RIY38566.1"/>
    </source>
</evidence>
<feature type="transmembrane region" description="Helical" evidence="7">
    <location>
        <begin position="304"/>
        <end position="324"/>
    </location>
</feature>
<dbReference type="InterPro" id="IPR020846">
    <property type="entry name" value="MFS_dom"/>
</dbReference>
<keyword evidence="4 7" id="KW-1133">Transmembrane helix</keyword>
<dbReference type="PROSITE" id="PS50850">
    <property type="entry name" value="MFS"/>
    <property type="match status" value="1"/>
</dbReference>
<comment type="subcellular location">
    <subcellularLocation>
        <location evidence="1">Membrane</location>
        <topology evidence="1">Multi-pass membrane protein</topology>
    </subcellularLocation>
</comment>
<name>A0A3A1YM76_9GAMM</name>
<dbReference type="PANTHER" id="PTHR23502">
    <property type="entry name" value="MAJOR FACILITATOR SUPERFAMILY"/>
    <property type="match status" value="1"/>
</dbReference>
<dbReference type="OrthoDB" id="9814303at2"/>
<dbReference type="InterPro" id="IPR011701">
    <property type="entry name" value="MFS"/>
</dbReference>
<protein>
    <recommendedName>
        <fullName evidence="8">Major facilitator superfamily (MFS) profile domain-containing protein</fullName>
    </recommendedName>
</protein>
<keyword evidence="3 7" id="KW-0812">Transmembrane</keyword>
<evidence type="ECO:0000256" key="3">
    <source>
        <dbReference type="ARBA" id="ARBA00022692"/>
    </source>
</evidence>
<evidence type="ECO:0000256" key="1">
    <source>
        <dbReference type="ARBA" id="ARBA00004141"/>
    </source>
</evidence>
<organism evidence="9 10">
    <name type="scientific">Psittacicella gerlachiana</name>
    <dbReference type="NCBI Taxonomy" id="2028574"/>
    <lineage>
        <taxon>Bacteria</taxon>
        <taxon>Pseudomonadati</taxon>
        <taxon>Pseudomonadota</taxon>
        <taxon>Gammaproteobacteria</taxon>
        <taxon>Pasteurellales</taxon>
        <taxon>Psittacicellaceae</taxon>
        <taxon>Psittacicella</taxon>
    </lineage>
</organism>
<feature type="transmembrane region" description="Helical" evidence="7">
    <location>
        <begin position="512"/>
        <end position="533"/>
    </location>
</feature>
<feature type="compositionally biased region" description="Low complexity" evidence="6">
    <location>
        <begin position="18"/>
        <end position="30"/>
    </location>
</feature>
<feature type="transmembrane region" description="Helical" evidence="7">
    <location>
        <begin position="184"/>
        <end position="204"/>
    </location>
</feature>
<reference evidence="9 10" key="1">
    <citation type="submission" date="2017-08" db="EMBL/GenBank/DDBJ databases">
        <title>Reclassification of Bisgaard taxon 37 and 44.</title>
        <authorList>
            <person name="Christensen H."/>
        </authorList>
    </citation>
    <scope>NUCLEOTIDE SEQUENCE [LARGE SCALE GENOMIC DNA]</scope>
    <source>
        <strain evidence="9 10">EEAB3T1</strain>
    </source>
</reference>
<dbReference type="Proteomes" id="UP000265964">
    <property type="component" value="Unassembled WGS sequence"/>
</dbReference>
<feature type="transmembrane region" description="Helical" evidence="7">
    <location>
        <begin position="391"/>
        <end position="408"/>
    </location>
</feature>
<feature type="transmembrane region" description="Helical" evidence="7">
    <location>
        <begin position="245"/>
        <end position="262"/>
    </location>
</feature>
<gene>
    <name evidence="9" type="ORF">CKF59_00575</name>
</gene>
<dbReference type="GO" id="GO:0022857">
    <property type="term" value="F:transmembrane transporter activity"/>
    <property type="evidence" value="ECO:0007669"/>
    <property type="project" value="InterPro"/>
</dbReference>
<feature type="transmembrane region" description="Helical" evidence="7">
    <location>
        <begin position="355"/>
        <end position="379"/>
    </location>
</feature>
<evidence type="ECO:0000256" key="5">
    <source>
        <dbReference type="ARBA" id="ARBA00023136"/>
    </source>
</evidence>
<evidence type="ECO:0000259" key="8">
    <source>
        <dbReference type="PROSITE" id="PS50850"/>
    </source>
</evidence>
<keyword evidence="2" id="KW-0813">Transport</keyword>
<evidence type="ECO:0000256" key="6">
    <source>
        <dbReference type="SAM" id="MobiDB-lite"/>
    </source>
</evidence>
<dbReference type="InterPro" id="IPR036259">
    <property type="entry name" value="MFS_trans_sf"/>
</dbReference>
<feature type="compositionally biased region" description="Polar residues" evidence="6">
    <location>
        <begin position="58"/>
        <end position="68"/>
    </location>
</feature>
<dbReference type="RefSeq" id="WP_119534042.1">
    <property type="nucleotide sequence ID" value="NZ_NRJF01000018.1"/>
</dbReference>
<feature type="compositionally biased region" description="Polar residues" evidence="6">
    <location>
        <begin position="31"/>
        <end position="51"/>
    </location>
</feature>
<dbReference type="AlphaFoldDB" id="A0A3A1YM76"/>
<feature type="transmembrane region" description="Helical" evidence="7">
    <location>
        <begin position="216"/>
        <end position="233"/>
    </location>
</feature>
<evidence type="ECO:0000256" key="7">
    <source>
        <dbReference type="SAM" id="Phobius"/>
    </source>
</evidence>
<dbReference type="Pfam" id="PF07690">
    <property type="entry name" value="MFS_1"/>
    <property type="match status" value="1"/>
</dbReference>
<feature type="transmembrane region" description="Helical" evidence="7">
    <location>
        <begin position="483"/>
        <end position="500"/>
    </location>
</feature>
<dbReference type="GO" id="GO:0005886">
    <property type="term" value="C:plasma membrane"/>
    <property type="evidence" value="ECO:0007669"/>
    <property type="project" value="TreeGrafter"/>
</dbReference>
<dbReference type="PANTHER" id="PTHR23502:SF132">
    <property type="entry name" value="POLYAMINE TRANSPORTER 2-RELATED"/>
    <property type="match status" value="1"/>
</dbReference>
<feature type="region of interest" description="Disordered" evidence="6">
    <location>
        <begin position="1"/>
        <end position="71"/>
    </location>
</feature>
<feature type="transmembrane region" description="Helical" evidence="7">
    <location>
        <begin position="147"/>
        <end position="164"/>
    </location>
</feature>
<feature type="transmembrane region" description="Helical" evidence="7">
    <location>
        <begin position="274"/>
        <end position="298"/>
    </location>
</feature>
<keyword evidence="5 7" id="KW-0472">Membrane</keyword>
<sequence length="563" mass="62730">MSDNNYAENAIPPQKNKSSYQVVSASSVSQRLATQANNSSLSPEQKQSTSEVGKEKSSPSQRYHTTELQGRATGRKAFWDYHRYDPEQEDNFVQKNTKPVVNSAVTPRDVAQPQNPQLKSQVKTPQASSYDVVTPYQKSLQKKLPSAYFMVILLSIVSITPGLANTSFNPAIMEIASEYQVSLANIQALSATYFLGLGCGQLLWGPLTDRFGRKKSIITCTLLAVLINFIFINTQTYEQLQTARFFQGVIFSCFGLLPTAVLRDSYSARNFIIYNSWVMILFLLAPAFAPLFGGYVLISLGWKWIFNILSAICVFGLLCFLTKIPETLDPTRKQPINPVAIAKNYFTILKNFKSLLCLSLGGLMAVVLFAWTALCSALLINDYHISPQNIGYYSIFPVIFTIIANKLNGSLVKYHSPQKILVYSTLLQAVCAGANFLVAFYFLGPIGLVIAQTLNALFTGFQNANLVSIYLMDYSHMVGTASSLFLSIRTIIPSILIFIISFEPRYMGKTFLFFDAAVIFVGLFIALLFNYLYPAPGARMHALRIKAIKLHKKQMQARFGSPH</sequence>